<feature type="chain" id="PRO_5044857567" description="Peptidase M14 domain-containing protein" evidence="12">
    <location>
        <begin position="21"/>
        <end position="437"/>
    </location>
</feature>
<dbReference type="GO" id="GO:0006508">
    <property type="term" value="P:proteolysis"/>
    <property type="evidence" value="ECO:0007669"/>
    <property type="project" value="UniProtKB-KW"/>
</dbReference>
<feature type="active site" description="Proton donor/acceptor" evidence="11">
    <location>
        <position position="390"/>
    </location>
</feature>
<evidence type="ECO:0000256" key="4">
    <source>
        <dbReference type="ARBA" id="ARBA00022670"/>
    </source>
</evidence>
<evidence type="ECO:0000256" key="2">
    <source>
        <dbReference type="ARBA" id="ARBA00005988"/>
    </source>
</evidence>
<comment type="similarity">
    <text evidence="2 11">Belongs to the peptidase M14 family.</text>
</comment>
<evidence type="ECO:0000256" key="7">
    <source>
        <dbReference type="ARBA" id="ARBA00022801"/>
    </source>
</evidence>
<dbReference type="SUPFAM" id="SSF53187">
    <property type="entry name" value="Zn-dependent exopeptidases"/>
    <property type="match status" value="1"/>
</dbReference>
<evidence type="ECO:0000256" key="12">
    <source>
        <dbReference type="SAM" id="SignalP"/>
    </source>
</evidence>
<keyword evidence="7" id="KW-0378">Hydrolase</keyword>
<evidence type="ECO:0000259" key="13">
    <source>
        <dbReference type="PROSITE" id="PS52035"/>
    </source>
</evidence>
<evidence type="ECO:0000313" key="14">
    <source>
        <dbReference type="EMBL" id="KAL0830110.1"/>
    </source>
</evidence>
<feature type="signal peptide" evidence="12">
    <location>
        <begin position="1"/>
        <end position="20"/>
    </location>
</feature>
<evidence type="ECO:0000256" key="3">
    <source>
        <dbReference type="ARBA" id="ARBA00022645"/>
    </source>
</evidence>
<dbReference type="InterPro" id="IPR000834">
    <property type="entry name" value="Peptidase_M14"/>
</dbReference>
<dbReference type="GO" id="GO:0008237">
    <property type="term" value="F:metallopeptidase activity"/>
    <property type="evidence" value="ECO:0007669"/>
    <property type="project" value="UniProtKB-KW"/>
</dbReference>
<dbReference type="SUPFAM" id="SSF54897">
    <property type="entry name" value="Protease propeptides/inhibitors"/>
    <property type="match status" value="1"/>
</dbReference>
<dbReference type="PANTHER" id="PTHR11705:SF140">
    <property type="entry name" value="FI02848P-RELATED"/>
    <property type="match status" value="1"/>
</dbReference>
<keyword evidence="5" id="KW-0479">Metal-binding</keyword>
<dbReference type="Pfam" id="PF02244">
    <property type="entry name" value="Propep_M14"/>
    <property type="match status" value="1"/>
</dbReference>
<dbReference type="PANTHER" id="PTHR11705">
    <property type="entry name" value="PROTEASE FAMILY M14 CARBOXYPEPTIDASE A,B"/>
    <property type="match status" value="1"/>
</dbReference>
<dbReference type="InterPro" id="IPR036990">
    <property type="entry name" value="M14A-like_propep"/>
</dbReference>
<dbReference type="InterPro" id="IPR003146">
    <property type="entry name" value="M14A_act_pep"/>
</dbReference>
<protein>
    <recommendedName>
        <fullName evidence="13">Peptidase M14 domain-containing protein</fullName>
    </recommendedName>
</protein>
<comment type="cofactor">
    <cofactor evidence="1">
        <name>Zn(2+)</name>
        <dbReference type="ChEBI" id="CHEBI:29105"/>
    </cofactor>
</comment>
<accession>A0ABD0T0U3</accession>
<dbReference type="PRINTS" id="PR00765">
    <property type="entry name" value="CRBOXYPTASEA"/>
</dbReference>
<dbReference type="Proteomes" id="UP001549921">
    <property type="component" value="Unassembled WGS sequence"/>
</dbReference>
<name>A0ABD0T0U3_LOXSC</name>
<dbReference type="Gene3D" id="3.40.630.10">
    <property type="entry name" value="Zn peptidases"/>
    <property type="match status" value="1"/>
</dbReference>
<feature type="domain" description="Peptidase M14" evidence="13">
    <location>
        <begin position="127"/>
        <end position="428"/>
    </location>
</feature>
<proteinExistence type="inferred from homology"/>
<evidence type="ECO:0000313" key="15">
    <source>
        <dbReference type="Proteomes" id="UP001549921"/>
    </source>
</evidence>
<sequence length="437" mass="49344">MANLYKRIFVLCVTLYVVCAKHEEYDGHALYQVVVKNAEQAVFVNGLENEIPVDVFTYANTGRAGQIRVPKDQKMKFEAILTLMDVEYSILTENIKEELELEDRLLAEVASRPRNRSASGIALPFDEIHRLQVVDDYLDRLANAYPNRVTVESAGRSYQGHDMKYLKISTTNFEDRRKPIIFLSSLLHAREWVTLPGTLFAIEKLVIDVTDHDLVNDYDWIIMPIANPDGYEYSHIGDRLWRKNRRDNGFGNTCRGVDLNRNFDVAWATASGFHVCQETYHGRGPNSEPESQNIARILSTYSDRIDLFIDLHSFGSQVLFGYGSGVLPPNALTLNLVGVTMAQAIDRVKWPAKPNYVVGNIFHVIGSRASGGLSDFAQNRAGIPLSFAYELPGMLGQFGTNGFLVDPLFIRQAGFETWEGIKAGARFVRDNLRKKRI</sequence>
<evidence type="ECO:0000256" key="10">
    <source>
        <dbReference type="ARBA" id="ARBA00023157"/>
    </source>
</evidence>
<dbReference type="GO" id="GO:0046872">
    <property type="term" value="F:metal ion binding"/>
    <property type="evidence" value="ECO:0007669"/>
    <property type="project" value="UniProtKB-KW"/>
</dbReference>
<keyword evidence="10" id="KW-1015">Disulfide bond</keyword>
<organism evidence="14 15">
    <name type="scientific">Loxostege sticticalis</name>
    <name type="common">Beet webworm moth</name>
    <dbReference type="NCBI Taxonomy" id="481309"/>
    <lineage>
        <taxon>Eukaryota</taxon>
        <taxon>Metazoa</taxon>
        <taxon>Ecdysozoa</taxon>
        <taxon>Arthropoda</taxon>
        <taxon>Hexapoda</taxon>
        <taxon>Insecta</taxon>
        <taxon>Pterygota</taxon>
        <taxon>Neoptera</taxon>
        <taxon>Endopterygota</taxon>
        <taxon>Lepidoptera</taxon>
        <taxon>Glossata</taxon>
        <taxon>Ditrysia</taxon>
        <taxon>Pyraloidea</taxon>
        <taxon>Crambidae</taxon>
        <taxon>Pyraustinae</taxon>
        <taxon>Loxostege</taxon>
    </lineage>
</organism>
<dbReference type="AlphaFoldDB" id="A0ABD0T0U3"/>
<keyword evidence="9" id="KW-0482">Metalloprotease</keyword>
<comment type="caution">
    <text evidence="14">The sequence shown here is derived from an EMBL/GenBank/DDBJ whole genome shotgun (WGS) entry which is preliminary data.</text>
</comment>
<dbReference type="SMART" id="SM00631">
    <property type="entry name" value="Zn_pept"/>
    <property type="match status" value="1"/>
</dbReference>
<dbReference type="Gene3D" id="3.30.70.340">
    <property type="entry name" value="Metallocarboxypeptidase-like"/>
    <property type="match status" value="1"/>
</dbReference>
<keyword evidence="3" id="KW-0121">Carboxypeptidase</keyword>
<dbReference type="Pfam" id="PF00246">
    <property type="entry name" value="Peptidase_M14"/>
    <property type="match status" value="1"/>
</dbReference>
<dbReference type="PROSITE" id="PS52035">
    <property type="entry name" value="PEPTIDASE_M14"/>
    <property type="match status" value="1"/>
</dbReference>
<keyword evidence="6 12" id="KW-0732">Signal</keyword>
<keyword evidence="8" id="KW-0862">Zinc</keyword>
<dbReference type="GO" id="GO:0004180">
    <property type="term" value="F:carboxypeptidase activity"/>
    <property type="evidence" value="ECO:0007669"/>
    <property type="project" value="UniProtKB-KW"/>
</dbReference>
<evidence type="ECO:0000256" key="9">
    <source>
        <dbReference type="ARBA" id="ARBA00023049"/>
    </source>
</evidence>
<evidence type="ECO:0000256" key="1">
    <source>
        <dbReference type="ARBA" id="ARBA00001947"/>
    </source>
</evidence>
<gene>
    <name evidence="14" type="ORF">ABMA28_003567</name>
</gene>
<reference evidence="14 15" key="1">
    <citation type="submission" date="2024-06" db="EMBL/GenBank/DDBJ databases">
        <title>A chromosome-level genome assembly of beet webworm, Loxostege sticticalis.</title>
        <authorList>
            <person name="Zhang Y."/>
        </authorList>
    </citation>
    <scope>NUCLEOTIDE SEQUENCE [LARGE SCALE GENOMIC DNA]</scope>
    <source>
        <strain evidence="14">AQ028</strain>
        <tissue evidence="14">Male pupae</tissue>
    </source>
</reference>
<keyword evidence="4" id="KW-0645">Protease</keyword>
<evidence type="ECO:0000256" key="11">
    <source>
        <dbReference type="PROSITE-ProRule" id="PRU01379"/>
    </source>
</evidence>
<evidence type="ECO:0000256" key="8">
    <source>
        <dbReference type="ARBA" id="ARBA00022833"/>
    </source>
</evidence>
<evidence type="ECO:0000256" key="5">
    <source>
        <dbReference type="ARBA" id="ARBA00022723"/>
    </source>
</evidence>
<dbReference type="FunFam" id="3.40.630.10:FF:000084">
    <property type="entry name" value="Carboxypeptidase B2"/>
    <property type="match status" value="1"/>
</dbReference>
<evidence type="ECO:0000256" key="6">
    <source>
        <dbReference type="ARBA" id="ARBA00022729"/>
    </source>
</evidence>
<dbReference type="EMBL" id="JBEDNZ010000014">
    <property type="protein sequence ID" value="KAL0830110.1"/>
    <property type="molecule type" value="Genomic_DNA"/>
</dbReference>